<dbReference type="SUPFAM" id="SSF51445">
    <property type="entry name" value="(Trans)glycosidases"/>
    <property type="match status" value="1"/>
</dbReference>
<dbReference type="AlphaFoldDB" id="A0A220U2S7"/>
<sequence>MKPQDWQAMNVLHRDREKSRSYFIPFSHENRALTYDRGNSDRFKLLNGVWKFHYAETPQEAPAEFYKDEFDVSGWDDMEVPDHWQLQGYDKPHYTNVNYPFPVDPPHVPTENPTASYQRDFHISDGWMKKLVYLRFEGVDNCFHVWVNGHEVGFSKGSRMAAEFNISSYLCSGKNTLAVRVYKWSDSSYLEDQDMWWLSGIFRDVYLLSRPKAHIRDVFVRTDLDEDYQDATLNVDIDIENAVEGLKVEYQLLDAWREPVNDRFLDERFQIQIPVKNPQKWSAENPYLYQLVISLKDQHDRVLETIAQKVGFRSVELKDGVVLINGVAIKFKGVNRHDSHPDYGRAIPLSHMKKDIELMKQGNINAVRSAHYPNDPRFYDLCDEYGLYVIDEADLETHGFETVGNINRLSDDPAWEAAYLDRMERMVERDKNHPSIVMWSLGNESGNGVNHAAMAKWARAKDPTRLIHHEGDSRELFWGGKRQVDPTVSDVHTTMYTSIAELEEVGQYTELTKAHLLCEYAHAMGNGPGALKEYWDTFYKYKRLQGGFVWEWADHGIRQHSADGQEYFAYGGDFGDQPNDYNFVIDGLVMPDRTPSPGYFEHKKVIEPVKVDAVDLDAGTVEVTNRYDFISLDHLTLSWNIEADGKVMQSDGLSLEGIEAGQTKSFTVPFDLPKPLKGGTDYWLNLQFTLAAATSWAPVGHEVAWAQFMLAQGAEPSYEAGDMDSVTVEEAGSFLYVQGANFDLSFNKVLGNIHSWKCDGLELLQTGPTLQFWRAMIDNDHRSEKEWKNHGIHWLQQRTDQVTWKLAKDNTSISIKVVQRIAPPMLAWGIDSEITYTIDGNGDVLVDVSGKPTGNAPRTLPRIGMEMTVPNTLDQVSWYGRGPGESYADSKQANRFGIYKKSVDELLTNYVYPQENGNRTDVNWVTFANGHGMGVIISGSNTFNFSAHHYSVADFDQAKHTHELVKKDEIYVHLDDQQHGLGTASCGPDVLPDYELITGDFSFKFRLTPFSV</sequence>
<dbReference type="SUPFAM" id="SSF49785">
    <property type="entry name" value="Galactose-binding domain-like"/>
    <property type="match status" value="1"/>
</dbReference>
<dbReference type="FunFam" id="3.20.20.80:FF:000018">
    <property type="entry name" value="Beta-galactosidase"/>
    <property type="match status" value="1"/>
</dbReference>
<dbReference type="InterPro" id="IPR008979">
    <property type="entry name" value="Galactose-bd-like_sf"/>
</dbReference>
<dbReference type="Pfam" id="PF02836">
    <property type="entry name" value="Glyco_hydro_2_C"/>
    <property type="match status" value="1"/>
</dbReference>
<dbReference type="KEGG" id="vil:CFK37_08655"/>
<dbReference type="PRINTS" id="PR00132">
    <property type="entry name" value="GLHYDRLASE2"/>
</dbReference>
<keyword evidence="11" id="KW-1185">Reference proteome</keyword>
<dbReference type="Pfam" id="PF16353">
    <property type="entry name" value="LacZ_4"/>
    <property type="match status" value="1"/>
</dbReference>
<dbReference type="InterPro" id="IPR013783">
    <property type="entry name" value="Ig-like_fold"/>
</dbReference>
<dbReference type="GO" id="GO:0004565">
    <property type="term" value="F:beta-galactosidase activity"/>
    <property type="evidence" value="ECO:0007669"/>
    <property type="project" value="UniProtKB-EC"/>
</dbReference>
<dbReference type="GO" id="GO:0009341">
    <property type="term" value="C:beta-galactosidase complex"/>
    <property type="evidence" value="ECO:0007669"/>
    <property type="project" value="InterPro"/>
</dbReference>
<dbReference type="PROSITE" id="PS00608">
    <property type="entry name" value="GLYCOSYL_HYDROL_F2_2"/>
    <property type="match status" value="1"/>
</dbReference>
<keyword evidence="6 8" id="KW-0326">Glycosidase</keyword>
<dbReference type="InterPro" id="IPR004199">
    <property type="entry name" value="B-gal_small/dom_5"/>
</dbReference>
<keyword evidence="5 8" id="KW-0378">Hydrolase</keyword>
<dbReference type="InterPro" id="IPR023232">
    <property type="entry name" value="Glyco_hydro_2_AS"/>
</dbReference>
<dbReference type="EC" id="3.2.1.23" evidence="3 8"/>
<dbReference type="SUPFAM" id="SSF74650">
    <property type="entry name" value="Galactose mutarotase-like"/>
    <property type="match status" value="1"/>
</dbReference>
<evidence type="ECO:0000256" key="1">
    <source>
        <dbReference type="ARBA" id="ARBA00001412"/>
    </source>
</evidence>
<comment type="similarity">
    <text evidence="2 8">Belongs to the glycosyl hydrolase 2 family.</text>
</comment>
<evidence type="ECO:0000256" key="5">
    <source>
        <dbReference type="ARBA" id="ARBA00022801"/>
    </source>
</evidence>
<evidence type="ECO:0000256" key="7">
    <source>
        <dbReference type="ARBA" id="ARBA00032230"/>
    </source>
</evidence>
<dbReference type="SUPFAM" id="SSF49303">
    <property type="entry name" value="beta-Galactosidase/glucuronidase domain"/>
    <property type="match status" value="2"/>
</dbReference>
<dbReference type="InterPro" id="IPR006101">
    <property type="entry name" value="Glyco_hydro_2"/>
</dbReference>
<dbReference type="Gene3D" id="3.20.20.80">
    <property type="entry name" value="Glycosidases"/>
    <property type="match status" value="1"/>
</dbReference>
<name>A0A220U2S7_9BACI</name>
<dbReference type="RefSeq" id="WP_089061486.1">
    <property type="nucleotide sequence ID" value="NZ_CP022315.1"/>
</dbReference>
<dbReference type="SMART" id="SM01038">
    <property type="entry name" value="Bgal_small_N"/>
    <property type="match status" value="1"/>
</dbReference>
<proteinExistence type="inferred from homology"/>
<dbReference type="InterPro" id="IPR032312">
    <property type="entry name" value="LacZ_4"/>
</dbReference>
<dbReference type="Proteomes" id="UP000198312">
    <property type="component" value="Chromosome"/>
</dbReference>
<dbReference type="InterPro" id="IPR017853">
    <property type="entry name" value="GH"/>
</dbReference>
<evidence type="ECO:0000256" key="6">
    <source>
        <dbReference type="ARBA" id="ARBA00023295"/>
    </source>
</evidence>
<dbReference type="InterPro" id="IPR036156">
    <property type="entry name" value="Beta-gal/glucu_dom_sf"/>
</dbReference>
<dbReference type="OrthoDB" id="9762066at2"/>
<organism evidence="10 11">
    <name type="scientific">Virgibacillus phasianinus</name>
    <dbReference type="NCBI Taxonomy" id="2017483"/>
    <lineage>
        <taxon>Bacteria</taxon>
        <taxon>Bacillati</taxon>
        <taxon>Bacillota</taxon>
        <taxon>Bacilli</taxon>
        <taxon>Bacillales</taxon>
        <taxon>Bacillaceae</taxon>
        <taxon>Virgibacillus</taxon>
    </lineage>
</organism>
<dbReference type="Gene3D" id="2.70.98.10">
    <property type="match status" value="1"/>
</dbReference>
<dbReference type="InterPro" id="IPR006103">
    <property type="entry name" value="Glyco_hydro_2_cat"/>
</dbReference>
<dbReference type="EMBL" id="CP022315">
    <property type="protein sequence ID" value="ASK62226.1"/>
    <property type="molecule type" value="Genomic_DNA"/>
</dbReference>
<feature type="domain" description="Beta galactosidase small chain/" evidence="9">
    <location>
        <begin position="736"/>
        <end position="1008"/>
    </location>
</feature>
<reference evidence="10 11" key="1">
    <citation type="submission" date="2017-07" db="EMBL/GenBank/DDBJ databases">
        <title>Virgibacillus sp. LM2416.</title>
        <authorList>
            <person name="Tak E.J."/>
            <person name="Bae J.-W."/>
        </authorList>
    </citation>
    <scope>NUCLEOTIDE SEQUENCE [LARGE SCALE GENOMIC DNA]</scope>
    <source>
        <strain evidence="10 11">LM2416</strain>
    </source>
</reference>
<dbReference type="Gene3D" id="2.60.120.260">
    <property type="entry name" value="Galactose-binding domain-like"/>
    <property type="match status" value="1"/>
</dbReference>
<dbReference type="Pfam" id="PF02837">
    <property type="entry name" value="Glyco_hydro_2_N"/>
    <property type="match status" value="1"/>
</dbReference>
<evidence type="ECO:0000256" key="2">
    <source>
        <dbReference type="ARBA" id="ARBA00007401"/>
    </source>
</evidence>
<dbReference type="PANTHER" id="PTHR46323:SF2">
    <property type="entry name" value="BETA-GALACTOSIDASE"/>
    <property type="match status" value="1"/>
</dbReference>
<dbReference type="GO" id="GO:0030246">
    <property type="term" value="F:carbohydrate binding"/>
    <property type="evidence" value="ECO:0007669"/>
    <property type="project" value="InterPro"/>
</dbReference>
<dbReference type="PANTHER" id="PTHR46323">
    <property type="entry name" value="BETA-GALACTOSIDASE"/>
    <property type="match status" value="1"/>
</dbReference>
<evidence type="ECO:0000256" key="3">
    <source>
        <dbReference type="ARBA" id="ARBA00012756"/>
    </source>
</evidence>
<gene>
    <name evidence="10" type="ORF">CFK37_08655</name>
</gene>
<dbReference type="GO" id="GO:0005990">
    <property type="term" value="P:lactose catabolic process"/>
    <property type="evidence" value="ECO:0007669"/>
    <property type="project" value="TreeGrafter"/>
</dbReference>
<dbReference type="Gene3D" id="2.60.40.10">
    <property type="entry name" value="Immunoglobulins"/>
    <property type="match status" value="2"/>
</dbReference>
<dbReference type="InterPro" id="IPR006102">
    <property type="entry name" value="Ig-like_GH2"/>
</dbReference>
<evidence type="ECO:0000313" key="11">
    <source>
        <dbReference type="Proteomes" id="UP000198312"/>
    </source>
</evidence>
<dbReference type="PROSITE" id="PS00719">
    <property type="entry name" value="GLYCOSYL_HYDROL_F2_1"/>
    <property type="match status" value="1"/>
</dbReference>
<dbReference type="FunFam" id="2.60.40.10:FF:000680">
    <property type="entry name" value="Beta-galactosidase"/>
    <property type="match status" value="1"/>
</dbReference>
<protein>
    <recommendedName>
        <fullName evidence="4 8">Beta-galactosidase</fullName>
        <ecNumber evidence="3 8">3.2.1.23</ecNumber>
    </recommendedName>
    <alternativeName>
        <fullName evidence="7 8">Lactase</fullName>
    </alternativeName>
</protein>
<evidence type="ECO:0000256" key="4">
    <source>
        <dbReference type="ARBA" id="ARBA00013303"/>
    </source>
</evidence>
<evidence type="ECO:0000256" key="8">
    <source>
        <dbReference type="RuleBase" id="RU361154"/>
    </source>
</evidence>
<dbReference type="InterPro" id="IPR014718">
    <property type="entry name" value="GH-type_carb-bd"/>
</dbReference>
<dbReference type="InterPro" id="IPR023230">
    <property type="entry name" value="Glyco_hydro_2_CS"/>
</dbReference>
<dbReference type="Pfam" id="PF02929">
    <property type="entry name" value="Bgal_small_N"/>
    <property type="match status" value="1"/>
</dbReference>
<evidence type="ECO:0000259" key="9">
    <source>
        <dbReference type="SMART" id="SM01038"/>
    </source>
</evidence>
<dbReference type="InterPro" id="IPR011013">
    <property type="entry name" value="Gal_mutarotase_sf_dom"/>
</dbReference>
<accession>A0A220U2S7</accession>
<dbReference type="Pfam" id="PF00703">
    <property type="entry name" value="Glyco_hydro_2"/>
    <property type="match status" value="1"/>
</dbReference>
<dbReference type="InterPro" id="IPR050347">
    <property type="entry name" value="Bact_Beta-galactosidase"/>
</dbReference>
<dbReference type="InterPro" id="IPR006104">
    <property type="entry name" value="Glyco_hydro_2_N"/>
</dbReference>
<evidence type="ECO:0000313" key="10">
    <source>
        <dbReference type="EMBL" id="ASK62226.1"/>
    </source>
</evidence>
<comment type="catalytic activity">
    <reaction evidence="1 8">
        <text>Hydrolysis of terminal non-reducing beta-D-galactose residues in beta-D-galactosides.</text>
        <dbReference type="EC" id="3.2.1.23"/>
    </reaction>
</comment>